<dbReference type="PANTHER" id="PTHR31297">
    <property type="entry name" value="GLUCAN ENDO-1,6-BETA-GLUCOSIDASE B"/>
    <property type="match status" value="1"/>
</dbReference>
<feature type="chain" id="PRO_5038866166" evidence="8">
    <location>
        <begin position="27"/>
        <end position="429"/>
    </location>
</feature>
<evidence type="ECO:0000256" key="4">
    <source>
        <dbReference type="ARBA" id="ARBA00023277"/>
    </source>
</evidence>
<dbReference type="GO" id="GO:0008422">
    <property type="term" value="F:beta-glucosidase activity"/>
    <property type="evidence" value="ECO:0007669"/>
    <property type="project" value="TreeGrafter"/>
</dbReference>
<evidence type="ECO:0000256" key="8">
    <source>
        <dbReference type="SAM" id="SignalP"/>
    </source>
</evidence>
<dbReference type="SUPFAM" id="SSF51445">
    <property type="entry name" value="(Trans)glycosidases"/>
    <property type="match status" value="1"/>
</dbReference>
<dbReference type="InterPro" id="IPR001547">
    <property type="entry name" value="Glyco_hydro_5"/>
</dbReference>
<keyword evidence="5 7" id="KW-0326">Glycosidase</keyword>
<dbReference type="PROSITE" id="PS51257">
    <property type="entry name" value="PROKAR_LIPOPROTEIN"/>
    <property type="match status" value="1"/>
</dbReference>
<evidence type="ECO:0000256" key="2">
    <source>
        <dbReference type="ARBA" id="ARBA00022801"/>
    </source>
</evidence>
<dbReference type="InterPro" id="IPR018087">
    <property type="entry name" value="Glyco_hydro_5_CS"/>
</dbReference>
<keyword evidence="3" id="KW-0136">Cellulose degradation</keyword>
<dbReference type="Proteomes" id="UP000824023">
    <property type="component" value="Unassembled WGS sequence"/>
</dbReference>
<keyword evidence="6" id="KW-0624">Polysaccharide degradation</keyword>
<evidence type="ECO:0000256" key="3">
    <source>
        <dbReference type="ARBA" id="ARBA00023001"/>
    </source>
</evidence>
<dbReference type="GO" id="GO:0030245">
    <property type="term" value="P:cellulose catabolic process"/>
    <property type="evidence" value="ECO:0007669"/>
    <property type="project" value="UniProtKB-KW"/>
</dbReference>
<reference evidence="10" key="2">
    <citation type="submission" date="2021-04" db="EMBL/GenBank/DDBJ databases">
        <authorList>
            <person name="Gilroy R."/>
        </authorList>
    </citation>
    <scope>NUCLEOTIDE SEQUENCE</scope>
    <source>
        <strain evidence="10">ChiHjej12B11-24981</strain>
    </source>
</reference>
<evidence type="ECO:0000313" key="10">
    <source>
        <dbReference type="EMBL" id="HIZ02557.1"/>
    </source>
</evidence>
<dbReference type="GO" id="GO:0009986">
    <property type="term" value="C:cell surface"/>
    <property type="evidence" value="ECO:0007669"/>
    <property type="project" value="TreeGrafter"/>
</dbReference>
<dbReference type="InterPro" id="IPR050386">
    <property type="entry name" value="Glycosyl_hydrolase_5"/>
</dbReference>
<dbReference type="GO" id="GO:0005576">
    <property type="term" value="C:extracellular region"/>
    <property type="evidence" value="ECO:0007669"/>
    <property type="project" value="TreeGrafter"/>
</dbReference>
<keyword evidence="2 7" id="KW-0378">Hydrolase</keyword>
<evidence type="ECO:0000256" key="7">
    <source>
        <dbReference type="RuleBase" id="RU361153"/>
    </source>
</evidence>
<name>A0A9D2CXW4_9BACE</name>
<dbReference type="InterPro" id="IPR017853">
    <property type="entry name" value="GH"/>
</dbReference>
<evidence type="ECO:0000256" key="6">
    <source>
        <dbReference type="ARBA" id="ARBA00023326"/>
    </source>
</evidence>
<protein>
    <submittedName>
        <fullName evidence="10">Glycoside hydrolase family 5 protein</fullName>
    </submittedName>
</protein>
<organism evidence="10 11">
    <name type="scientific">Candidatus Bacteroides merdipullorum</name>
    <dbReference type="NCBI Taxonomy" id="2838474"/>
    <lineage>
        <taxon>Bacteria</taxon>
        <taxon>Pseudomonadati</taxon>
        <taxon>Bacteroidota</taxon>
        <taxon>Bacteroidia</taxon>
        <taxon>Bacteroidales</taxon>
        <taxon>Bacteroidaceae</taxon>
        <taxon>Bacteroides</taxon>
    </lineage>
</organism>
<feature type="signal peptide" evidence="8">
    <location>
        <begin position="1"/>
        <end position="26"/>
    </location>
</feature>
<dbReference type="AlphaFoldDB" id="A0A9D2CXW4"/>
<dbReference type="EMBL" id="DXCK01000131">
    <property type="protein sequence ID" value="HIZ02557.1"/>
    <property type="molecule type" value="Genomic_DNA"/>
</dbReference>
<sequence length="429" mass="47671">MENTLRWRWRAFASLCLLFMFGLVSCNDDEDNPGTGGIPGGQVPQEVRTIADRLGLGWNLGNSLDAHVNGVSDETAWNNAPASQALFDRVAAAGFTSVRIPVTWMGHIGDAPDYKIDDAWMDRVAEVVGYAEKAGLNVIINIHHDGYSDRTSSDYNPAMWLDVREAARNESARAEINARFRAVWSQIATRFQDKGEFLIFESFNEVHDGDWGQGGNRLDGGAQYGVINEWNQIFVDAVRATGGQNTNRYLGVPGYATDADLTIDYMELPEDPTPNRLLVSVHFYEPTEFTLTAEYSEWGHTAASGTYVEGGNEDNVQAVFGALKTRFVDNGIPVYFGEMGCVRHESERSEQFRRYYFEYVFKAAHDYGIVPFCWDNGYAGAGKEQSGLFDRATGNVVNDAQTMIDAMKKAVFTTDTSYTLQSVYDGAPE</sequence>
<accession>A0A9D2CXW4</accession>
<evidence type="ECO:0000259" key="9">
    <source>
        <dbReference type="Pfam" id="PF00150"/>
    </source>
</evidence>
<dbReference type="PROSITE" id="PS00659">
    <property type="entry name" value="GLYCOSYL_HYDROL_F5"/>
    <property type="match status" value="1"/>
</dbReference>
<reference evidence="10" key="1">
    <citation type="journal article" date="2021" name="PeerJ">
        <title>Extensive microbial diversity within the chicken gut microbiome revealed by metagenomics and culture.</title>
        <authorList>
            <person name="Gilroy R."/>
            <person name="Ravi A."/>
            <person name="Getino M."/>
            <person name="Pursley I."/>
            <person name="Horton D.L."/>
            <person name="Alikhan N.F."/>
            <person name="Baker D."/>
            <person name="Gharbi K."/>
            <person name="Hall N."/>
            <person name="Watson M."/>
            <person name="Adriaenssens E.M."/>
            <person name="Foster-Nyarko E."/>
            <person name="Jarju S."/>
            <person name="Secka A."/>
            <person name="Antonio M."/>
            <person name="Oren A."/>
            <person name="Chaudhuri R.R."/>
            <person name="La Ragione R."/>
            <person name="Hildebrand F."/>
            <person name="Pallen M.J."/>
        </authorList>
    </citation>
    <scope>NUCLEOTIDE SEQUENCE</scope>
    <source>
        <strain evidence="10">ChiHjej12B11-24981</strain>
    </source>
</reference>
<dbReference type="Pfam" id="PF00150">
    <property type="entry name" value="Cellulase"/>
    <property type="match status" value="1"/>
</dbReference>
<feature type="domain" description="Glycoside hydrolase family 5" evidence="9">
    <location>
        <begin position="74"/>
        <end position="379"/>
    </location>
</feature>
<keyword evidence="4" id="KW-0119">Carbohydrate metabolism</keyword>
<gene>
    <name evidence="10" type="ORF">H9819_09990</name>
</gene>
<proteinExistence type="inferred from homology"/>
<dbReference type="PANTHER" id="PTHR31297:SF41">
    <property type="entry name" value="ENDOGLUCANASE, PUTATIVE (AFU_ORTHOLOGUE AFUA_5G01830)-RELATED"/>
    <property type="match status" value="1"/>
</dbReference>
<comment type="similarity">
    <text evidence="1 7">Belongs to the glycosyl hydrolase 5 (cellulase A) family.</text>
</comment>
<keyword evidence="8" id="KW-0732">Signal</keyword>
<evidence type="ECO:0000256" key="5">
    <source>
        <dbReference type="ARBA" id="ARBA00023295"/>
    </source>
</evidence>
<dbReference type="Gene3D" id="3.20.20.80">
    <property type="entry name" value="Glycosidases"/>
    <property type="match status" value="1"/>
</dbReference>
<evidence type="ECO:0000313" key="11">
    <source>
        <dbReference type="Proteomes" id="UP000824023"/>
    </source>
</evidence>
<comment type="caution">
    <text evidence="10">The sequence shown here is derived from an EMBL/GenBank/DDBJ whole genome shotgun (WGS) entry which is preliminary data.</text>
</comment>
<evidence type="ECO:0000256" key="1">
    <source>
        <dbReference type="ARBA" id="ARBA00005641"/>
    </source>
</evidence>